<dbReference type="EMBL" id="PDJD01000001">
    <property type="protein sequence ID" value="PFG20368.1"/>
    <property type="molecule type" value="Genomic_DNA"/>
</dbReference>
<evidence type="ECO:0000256" key="3">
    <source>
        <dbReference type="SAM" id="Phobius"/>
    </source>
</evidence>
<feature type="compositionally biased region" description="Pro residues" evidence="2">
    <location>
        <begin position="86"/>
        <end position="98"/>
    </location>
</feature>
<reference evidence="5 6" key="1">
    <citation type="submission" date="2017-10" db="EMBL/GenBank/DDBJ databases">
        <title>Sequencing the genomes of 1000 actinobacteria strains.</title>
        <authorList>
            <person name="Klenk H.-P."/>
        </authorList>
    </citation>
    <scope>NUCLEOTIDE SEQUENCE [LARGE SCALE GENOMIC DNA]</scope>
    <source>
        <strain evidence="5 6">DSM 21801</strain>
    </source>
</reference>
<protein>
    <submittedName>
        <fullName evidence="5">LytR family transcriptional attenuator</fullName>
    </submittedName>
</protein>
<feature type="domain" description="Cell envelope-related transcriptional attenuator" evidence="4">
    <location>
        <begin position="177"/>
        <end position="320"/>
    </location>
</feature>
<feature type="region of interest" description="Disordered" evidence="2">
    <location>
        <begin position="1"/>
        <end position="108"/>
    </location>
</feature>
<evidence type="ECO:0000313" key="5">
    <source>
        <dbReference type="EMBL" id="PFG20368.1"/>
    </source>
</evidence>
<comment type="similarity">
    <text evidence="1">Belongs to the LytR/CpsA/Psr (LCP) family.</text>
</comment>
<dbReference type="Proteomes" id="UP000224915">
    <property type="component" value="Unassembled WGS sequence"/>
</dbReference>
<dbReference type="InterPro" id="IPR004474">
    <property type="entry name" value="LytR_CpsA_psr"/>
</dbReference>
<dbReference type="InterPro" id="IPR050922">
    <property type="entry name" value="LytR/CpsA/Psr_CW_biosynth"/>
</dbReference>
<keyword evidence="3" id="KW-0812">Transmembrane</keyword>
<gene>
    <name evidence="5" type="ORF">ATL40_1966</name>
</gene>
<name>A0A2A9D0Z7_9MICO</name>
<organism evidence="5 6">
    <name type="scientific">Serinibacter salmoneus</name>
    <dbReference type="NCBI Taxonomy" id="556530"/>
    <lineage>
        <taxon>Bacteria</taxon>
        <taxon>Bacillati</taxon>
        <taxon>Actinomycetota</taxon>
        <taxon>Actinomycetes</taxon>
        <taxon>Micrococcales</taxon>
        <taxon>Beutenbergiaceae</taxon>
        <taxon>Serinibacter</taxon>
    </lineage>
</organism>
<evidence type="ECO:0000256" key="1">
    <source>
        <dbReference type="ARBA" id="ARBA00006068"/>
    </source>
</evidence>
<evidence type="ECO:0000256" key="2">
    <source>
        <dbReference type="SAM" id="MobiDB-lite"/>
    </source>
</evidence>
<accession>A0A2A9D0Z7</accession>
<keyword evidence="3" id="KW-0472">Membrane</keyword>
<sequence length="417" mass="43374">MSGNDPYDGEAPPSFQPGTGRRLPPSDPVRPPRRTSARPAAGPEATPVPQDGRLDPTRAMPVTPARVPVTGTSGAAASGRSVHPGSQPPRPAGPPGSTRPPRRPSRATYRRRRLTVLALVLVLLLAWPVGLVLWANGRIQHVEALTGALDTTGTTYLIAGSDSRADGAVDDPTEGARTDTIMLLTKPADGVASLVSIPRDSVVEVPGHGLAKINAAYAYGGPTSLVATVEGLTGIGIDHYVEIGMGGVEEIVDAVGGIELCWDADVSDRDSGMEWVAGCHEVDGTQALAFARMRKSDPTGDIGRGLRQQQVVQAVVSALQSPSLLLPTRQVSLIRAGTDALVTDPGTGILSLGQMALAFRAATGEGGFRGTPYIADADYRGAGLGSSVLLDEARNAQFWRDVVDGTLPTAAESQTTR</sequence>
<feature type="transmembrane region" description="Helical" evidence="3">
    <location>
        <begin position="114"/>
        <end position="135"/>
    </location>
</feature>
<dbReference type="NCBIfam" id="TIGR00350">
    <property type="entry name" value="lytR_cpsA_psr"/>
    <property type="match status" value="1"/>
</dbReference>
<evidence type="ECO:0000313" key="6">
    <source>
        <dbReference type="Proteomes" id="UP000224915"/>
    </source>
</evidence>
<dbReference type="PANTHER" id="PTHR33392">
    <property type="entry name" value="POLYISOPRENYL-TEICHOIC ACID--PEPTIDOGLYCAN TEICHOIC ACID TRANSFERASE TAGU"/>
    <property type="match status" value="1"/>
</dbReference>
<comment type="caution">
    <text evidence="5">The sequence shown here is derived from an EMBL/GenBank/DDBJ whole genome shotgun (WGS) entry which is preliminary data.</text>
</comment>
<dbReference type="Gene3D" id="3.40.630.190">
    <property type="entry name" value="LCP protein"/>
    <property type="match status" value="1"/>
</dbReference>
<keyword evidence="6" id="KW-1185">Reference proteome</keyword>
<dbReference type="Pfam" id="PF03816">
    <property type="entry name" value="LytR_cpsA_psr"/>
    <property type="match status" value="1"/>
</dbReference>
<evidence type="ECO:0000259" key="4">
    <source>
        <dbReference type="Pfam" id="PF03816"/>
    </source>
</evidence>
<dbReference type="AlphaFoldDB" id="A0A2A9D0Z7"/>
<dbReference type="RefSeq" id="WP_245866955.1">
    <property type="nucleotide sequence ID" value="NZ_PDJD01000001.1"/>
</dbReference>
<dbReference type="PANTHER" id="PTHR33392:SF6">
    <property type="entry name" value="POLYISOPRENYL-TEICHOIC ACID--PEPTIDOGLYCAN TEICHOIC ACID TRANSFERASE TAGU"/>
    <property type="match status" value="1"/>
</dbReference>
<keyword evidence="3" id="KW-1133">Transmembrane helix</keyword>
<proteinExistence type="inferred from homology"/>